<feature type="domain" description="Dihydroneopterin aldolase/epimerase" evidence="8">
    <location>
        <begin position="163"/>
        <end position="271"/>
    </location>
</feature>
<dbReference type="InterPro" id="IPR006157">
    <property type="entry name" value="FolB_dom"/>
</dbReference>
<dbReference type="SUPFAM" id="SSF55620">
    <property type="entry name" value="Tetrahydrobiopterin biosynthesis enzymes-like"/>
    <property type="match status" value="1"/>
</dbReference>
<evidence type="ECO:0000259" key="8">
    <source>
        <dbReference type="SMART" id="SM00905"/>
    </source>
</evidence>
<dbReference type="Gene3D" id="3.30.1130.10">
    <property type="match status" value="2"/>
</dbReference>
<proteinExistence type="inferred from homology"/>
<dbReference type="PANTHER" id="PTHR42844:SF1">
    <property type="entry name" value="DIHYDRONEOPTERIN ALDOLASE 1-RELATED"/>
    <property type="match status" value="1"/>
</dbReference>
<dbReference type="Proteomes" id="UP000002058">
    <property type="component" value="Unassembled WGS sequence"/>
</dbReference>
<sequence length="289" mass="32173">MDPQLDYFVDYINLRNIRFPLPLAFTPDAWNRPKKPQPAVISLRVAVPRSLIKVASEVDDTPSTLNYSALYRRLESAIRTRVASATAPDAGEDGNLYLGGLIDLCEEAARAEQDELLSRYGMERAECLSVETVLYFPKAVLRAAGGLRCVGSSTGRGREKRECTIENIRCYCIIGINEHERLEKQAVDITLVFNLREGRPDTSTLLQRDYPRIARSVADAVDASAFKTVEALATEVARIVIVDFHFAELTVRAEKPSALAFVEHSGVEMTRTADYFAIEKKGHETSMEG</sequence>
<dbReference type="NCBIfam" id="TIGR00526">
    <property type="entry name" value="folB_dom"/>
    <property type="match status" value="1"/>
</dbReference>
<gene>
    <name evidence="9" type="ORF">UREG_07347</name>
</gene>
<keyword evidence="6" id="KW-0456">Lyase</keyword>
<accession>C4JYU6</accession>
<evidence type="ECO:0000256" key="6">
    <source>
        <dbReference type="ARBA" id="ARBA00023239"/>
    </source>
</evidence>
<evidence type="ECO:0000256" key="1">
    <source>
        <dbReference type="ARBA" id="ARBA00001353"/>
    </source>
</evidence>
<dbReference type="GO" id="GO:0046656">
    <property type="term" value="P:folic acid biosynthetic process"/>
    <property type="evidence" value="ECO:0007669"/>
    <property type="project" value="UniProtKB-KW"/>
</dbReference>
<evidence type="ECO:0000256" key="7">
    <source>
        <dbReference type="ARBA" id="ARBA00032903"/>
    </source>
</evidence>
<dbReference type="InterPro" id="IPR043133">
    <property type="entry name" value="GTP-CH-I_C/QueF"/>
</dbReference>
<keyword evidence="5" id="KW-0289">Folate biosynthesis</keyword>
<keyword evidence="10" id="KW-1185">Reference proteome</keyword>
<dbReference type="VEuPathDB" id="FungiDB:UREG_07347"/>
<dbReference type="KEGG" id="ure:UREG_07347"/>
<dbReference type="HOGENOM" id="CLU_062068_1_0_1"/>
<dbReference type="EMBL" id="CH476619">
    <property type="protein sequence ID" value="EEP82482.1"/>
    <property type="molecule type" value="Genomic_DNA"/>
</dbReference>
<dbReference type="eggNOG" id="KOG2544">
    <property type="taxonomic scope" value="Eukaryota"/>
</dbReference>
<dbReference type="EC" id="4.1.2.25" evidence="4"/>
<dbReference type="GO" id="GO:0005737">
    <property type="term" value="C:cytoplasm"/>
    <property type="evidence" value="ECO:0007669"/>
    <property type="project" value="TreeGrafter"/>
</dbReference>
<dbReference type="InParanoid" id="C4JYU6"/>
<comment type="catalytic activity">
    <reaction evidence="1">
        <text>7,8-dihydroneopterin = 6-hydroxymethyl-7,8-dihydropterin + glycolaldehyde</text>
        <dbReference type="Rhea" id="RHEA:10540"/>
        <dbReference type="ChEBI" id="CHEBI:17001"/>
        <dbReference type="ChEBI" id="CHEBI:17071"/>
        <dbReference type="ChEBI" id="CHEBI:44841"/>
        <dbReference type="EC" id="4.1.2.25"/>
    </reaction>
</comment>
<evidence type="ECO:0000256" key="3">
    <source>
        <dbReference type="ARBA" id="ARBA00005708"/>
    </source>
</evidence>
<dbReference type="OMA" id="QLPWGST"/>
<dbReference type="GeneID" id="8444225"/>
<dbReference type="InterPro" id="IPR006156">
    <property type="entry name" value="Dihydroneopterin_aldolase"/>
</dbReference>
<evidence type="ECO:0000256" key="4">
    <source>
        <dbReference type="ARBA" id="ARBA00013043"/>
    </source>
</evidence>
<evidence type="ECO:0000256" key="2">
    <source>
        <dbReference type="ARBA" id="ARBA00005013"/>
    </source>
</evidence>
<organism evidence="9 10">
    <name type="scientific">Uncinocarpus reesii (strain UAMH 1704)</name>
    <dbReference type="NCBI Taxonomy" id="336963"/>
    <lineage>
        <taxon>Eukaryota</taxon>
        <taxon>Fungi</taxon>
        <taxon>Dikarya</taxon>
        <taxon>Ascomycota</taxon>
        <taxon>Pezizomycotina</taxon>
        <taxon>Eurotiomycetes</taxon>
        <taxon>Eurotiomycetidae</taxon>
        <taxon>Onygenales</taxon>
        <taxon>Onygenaceae</taxon>
        <taxon>Uncinocarpus</taxon>
    </lineage>
</organism>
<dbReference type="RefSeq" id="XP_002582574.1">
    <property type="nucleotide sequence ID" value="XM_002582528.1"/>
</dbReference>
<name>C4JYU6_UNCRE</name>
<dbReference type="Pfam" id="PF02152">
    <property type="entry name" value="FolB"/>
    <property type="match status" value="1"/>
</dbReference>
<dbReference type="PANTHER" id="PTHR42844">
    <property type="entry name" value="DIHYDRONEOPTERIN ALDOLASE 1-RELATED"/>
    <property type="match status" value="1"/>
</dbReference>
<comment type="similarity">
    <text evidence="3">Belongs to the DHNA family.</text>
</comment>
<protein>
    <recommendedName>
        <fullName evidence="4">dihydroneopterin aldolase</fullName>
        <ecNumber evidence="4">4.1.2.25</ecNumber>
    </recommendedName>
    <alternativeName>
        <fullName evidence="7">7,8-dihydroneopterin aldolase</fullName>
    </alternativeName>
</protein>
<dbReference type="GO" id="GO:0004150">
    <property type="term" value="F:dihydroneopterin aldolase activity"/>
    <property type="evidence" value="ECO:0007669"/>
    <property type="project" value="UniProtKB-EC"/>
</dbReference>
<dbReference type="OrthoDB" id="5425486at2759"/>
<reference evidence="10" key="1">
    <citation type="journal article" date="2009" name="Genome Res.">
        <title>Comparative genomic analyses of the human fungal pathogens Coccidioides and their relatives.</title>
        <authorList>
            <person name="Sharpton T.J."/>
            <person name="Stajich J.E."/>
            <person name="Rounsley S.D."/>
            <person name="Gardner M.J."/>
            <person name="Wortman J.R."/>
            <person name="Jordar V.S."/>
            <person name="Maiti R."/>
            <person name="Kodira C.D."/>
            <person name="Neafsey D.E."/>
            <person name="Zeng Q."/>
            <person name="Hung C.-Y."/>
            <person name="McMahan C."/>
            <person name="Muszewska A."/>
            <person name="Grynberg M."/>
            <person name="Mandel M.A."/>
            <person name="Kellner E.M."/>
            <person name="Barker B.M."/>
            <person name="Galgiani J.N."/>
            <person name="Orbach M.J."/>
            <person name="Kirkland T.N."/>
            <person name="Cole G.T."/>
            <person name="Henn M.R."/>
            <person name="Birren B.W."/>
            <person name="Taylor J.W."/>
        </authorList>
    </citation>
    <scope>NUCLEOTIDE SEQUENCE [LARGE SCALE GENOMIC DNA]</scope>
    <source>
        <strain evidence="10">UAMH 1704</strain>
    </source>
</reference>
<dbReference type="STRING" id="336963.C4JYU6"/>
<evidence type="ECO:0000313" key="9">
    <source>
        <dbReference type="EMBL" id="EEP82482.1"/>
    </source>
</evidence>
<evidence type="ECO:0000256" key="5">
    <source>
        <dbReference type="ARBA" id="ARBA00022909"/>
    </source>
</evidence>
<dbReference type="AlphaFoldDB" id="C4JYU6"/>
<dbReference type="SMART" id="SM00905">
    <property type="entry name" value="FolB"/>
    <property type="match status" value="1"/>
</dbReference>
<evidence type="ECO:0000313" key="10">
    <source>
        <dbReference type="Proteomes" id="UP000002058"/>
    </source>
</evidence>
<comment type="pathway">
    <text evidence="2">Cofactor biosynthesis; tetrahydrofolate biosynthesis; 2-amino-4-hydroxy-6-hydroxymethyl-7,8-dihydropteridine diphosphate from 7,8-dihydroneopterin triphosphate: step 3/4.</text>
</comment>